<dbReference type="OrthoDB" id="7105985at2"/>
<proteinExistence type="predicted"/>
<name>A0A1I0CEH7_THASX</name>
<keyword evidence="2" id="KW-1185">Reference proteome</keyword>
<evidence type="ECO:0000313" key="1">
    <source>
        <dbReference type="EMBL" id="SET17970.1"/>
    </source>
</evidence>
<dbReference type="Proteomes" id="UP000199308">
    <property type="component" value="Unassembled WGS sequence"/>
</dbReference>
<dbReference type="RefSeq" id="WP_143047931.1">
    <property type="nucleotide sequence ID" value="NZ_AP027363.1"/>
</dbReference>
<reference evidence="1 2" key="1">
    <citation type="submission" date="2016-10" db="EMBL/GenBank/DDBJ databases">
        <authorList>
            <person name="de Groot N.N."/>
        </authorList>
    </citation>
    <scope>NUCLEOTIDE SEQUENCE [LARGE SCALE GENOMIC DNA]</scope>
    <source>
        <strain evidence="1 2">DSM 19706</strain>
    </source>
</reference>
<protein>
    <submittedName>
        <fullName evidence="1">Uncharacterized protein</fullName>
    </submittedName>
</protein>
<dbReference type="EMBL" id="FOHK01000005">
    <property type="protein sequence ID" value="SET17970.1"/>
    <property type="molecule type" value="Genomic_DNA"/>
</dbReference>
<sequence>MTFKKLICLLFVIATIVYLSFFLNGNVKNSSSYIKNSYSEITDAPAQLLTDNMLSYESIQTKEAFPIDKHITNNTSIDSTNPSNTKLTHLDNLLEEDHNSVTLDSTTIESLSLNETRILITNLESKLYKPESQELLIALQEIAYKDLSEMEGMNLESISCSDNLCGVIFSGNKMKSVIDALNNLSQSSDMSSKIKGGTLRVIEDNEEFYGVIIASIGAKPITLK</sequence>
<accession>A0A1I0CEH7</accession>
<gene>
    <name evidence="1" type="ORF">SAMN05660429_01173</name>
</gene>
<dbReference type="AlphaFoldDB" id="A0A1I0CEH7"/>
<organism evidence="1 2">
    <name type="scientific">Thalassotalea agarivorans</name>
    <name type="common">Thalassomonas agarivorans</name>
    <dbReference type="NCBI Taxonomy" id="349064"/>
    <lineage>
        <taxon>Bacteria</taxon>
        <taxon>Pseudomonadati</taxon>
        <taxon>Pseudomonadota</taxon>
        <taxon>Gammaproteobacteria</taxon>
        <taxon>Alteromonadales</taxon>
        <taxon>Colwelliaceae</taxon>
        <taxon>Thalassotalea</taxon>
    </lineage>
</organism>
<evidence type="ECO:0000313" key="2">
    <source>
        <dbReference type="Proteomes" id="UP000199308"/>
    </source>
</evidence>